<evidence type="ECO:0000256" key="1">
    <source>
        <dbReference type="ARBA" id="ARBA00006479"/>
    </source>
</evidence>
<dbReference type="EMBL" id="JAFFZM010000025">
    <property type="protein sequence ID" value="MBO8202537.1"/>
    <property type="molecule type" value="Genomic_DNA"/>
</dbReference>
<comment type="caution">
    <text evidence="4">The sequence shown here is derived from an EMBL/GenBank/DDBJ whole genome shotgun (WGS) entry which is preliminary data.</text>
</comment>
<proteinExistence type="inferred from homology"/>
<dbReference type="SUPFAM" id="SSF46785">
    <property type="entry name" value="Winged helix' DNA-binding domain"/>
    <property type="match status" value="1"/>
</dbReference>
<dbReference type="InterPro" id="IPR043129">
    <property type="entry name" value="ATPase_NBD"/>
</dbReference>
<reference evidence="4 5" key="1">
    <citation type="submission" date="2021-02" db="EMBL/GenBank/DDBJ databases">
        <title>Streptomyces spirodelae sp. nov., isolated from duckweed.</title>
        <authorList>
            <person name="Saimee Y."/>
            <person name="Duangmal K."/>
        </authorList>
    </citation>
    <scope>NUCLEOTIDE SEQUENCE [LARGE SCALE GENOMIC DNA]</scope>
    <source>
        <strain evidence="4 5">DSM 42105</strain>
    </source>
</reference>
<dbReference type="PANTHER" id="PTHR18964:SF149">
    <property type="entry name" value="BIFUNCTIONAL UDP-N-ACETYLGLUCOSAMINE 2-EPIMERASE_N-ACETYLMANNOSAMINE KINASE"/>
    <property type="match status" value="1"/>
</dbReference>
<comment type="similarity">
    <text evidence="1">Belongs to the ROK (NagC/XylR) family.</text>
</comment>
<keyword evidence="5" id="KW-1185">Reference proteome</keyword>
<sequence length="466" mass="46855">MLYAVAEQGPSSRAAVAARLGLTRTAVSTLVDELLRGGLLTEQGPTPTGGGPGRPGTALALTDSGPCGLGAEIGVDHLAVCAVDLRGRVRVRKETEYEGRDSLPATVLPRLRGLIDEVTAQARELGLSPAAVAVAVPGLISLGTSTVVRAPNLGWHDTDIAPALAVADAAANANADAEADAGADADSKADADDAETGGDAKAGVKRRSESAARAKTAEGVRASTAKRATASRVGAAAAAKMPEQAWVQAAGTRLPLIVDNEANLGALAELWLDSGRVPRDFVHVSAEVGIGAAIVLGGELLRGNRGFAGEIGHVPVHPDGPLCACGGKGCLEQYAGEPALLRAAGVSVDRPRDAALAALRESAASGDERALRALEEAGSALGLALAGTINLLDPSALVLGGVLARFAPWLLPSLERELVARTAAPGAPPDLVVSGLGADGPLLGAAHTAVRVVLDDPLSYRAKTAG</sequence>
<organism evidence="4 5">
    <name type="scientific">Streptomyces smyrnaeus</name>
    <dbReference type="NCBI Taxonomy" id="1387713"/>
    <lineage>
        <taxon>Bacteria</taxon>
        <taxon>Bacillati</taxon>
        <taxon>Actinomycetota</taxon>
        <taxon>Actinomycetes</taxon>
        <taxon>Kitasatosporales</taxon>
        <taxon>Streptomycetaceae</taxon>
        <taxon>Streptomyces</taxon>
    </lineage>
</organism>
<dbReference type="InterPro" id="IPR036388">
    <property type="entry name" value="WH-like_DNA-bd_sf"/>
</dbReference>
<name>A0ABS3Y5X9_9ACTN</name>
<evidence type="ECO:0000313" key="4">
    <source>
        <dbReference type="EMBL" id="MBO8202537.1"/>
    </source>
</evidence>
<feature type="domain" description="HTH marR-type" evidence="3">
    <location>
        <begin position="2"/>
        <end position="43"/>
    </location>
</feature>
<protein>
    <submittedName>
        <fullName evidence="4">ROK family transcriptional regulator</fullName>
    </submittedName>
</protein>
<accession>A0ABS3Y5X9</accession>
<gene>
    <name evidence="4" type="ORF">JW613_30265</name>
</gene>
<feature type="compositionally biased region" description="Basic and acidic residues" evidence="2">
    <location>
        <begin position="206"/>
        <end position="218"/>
    </location>
</feature>
<dbReference type="Pfam" id="PF12802">
    <property type="entry name" value="MarR_2"/>
    <property type="match status" value="1"/>
</dbReference>
<dbReference type="Gene3D" id="1.10.10.10">
    <property type="entry name" value="Winged helix-like DNA-binding domain superfamily/Winged helix DNA-binding domain"/>
    <property type="match status" value="1"/>
</dbReference>
<dbReference type="Gene3D" id="3.30.420.40">
    <property type="match status" value="3"/>
</dbReference>
<dbReference type="InterPro" id="IPR000600">
    <property type="entry name" value="ROK"/>
</dbReference>
<evidence type="ECO:0000259" key="3">
    <source>
        <dbReference type="Pfam" id="PF12802"/>
    </source>
</evidence>
<dbReference type="InterPro" id="IPR036390">
    <property type="entry name" value="WH_DNA-bd_sf"/>
</dbReference>
<feature type="region of interest" description="Disordered" evidence="2">
    <location>
        <begin position="177"/>
        <end position="225"/>
    </location>
</feature>
<evidence type="ECO:0000256" key="2">
    <source>
        <dbReference type="SAM" id="MobiDB-lite"/>
    </source>
</evidence>
<dbReference type="Pfam" id="PF00480">
    <property type="entry name" value="ROK"/>
    <property type="match status" value="2"/>
</dbReference>
<dbReference type="SUPFAM" id="SSF53067">
    <property type="entry name" value="Actin-like ATPase domain"/>
    <property type="match status" value="2"/>
</dbReference>
<dbReference type="PANTHER" id="PTHR18964">
    <property type="entry name" value="ROK (REPRESSOR, ORF, KINASE) FAMILY"/>
    <property type="match status" value="1"/>
</dbReference>
<evidence type="ECO:0000313" key="5">
    <source>
        <dbReference type="Proteomes" id="UP000721954"/>
    </source>
</evidence>
<dbReference type="Proteomes" id="UP000721954">
    <property type="component" value="Unassembled WGS sequence"/>
</dbReference>
<dbReference type="CDD" id="cd24076">
    <property type="entry name" value="ASKHA_ATPase_ROK_BsXylR-like"/>
    <property type="match status" value="1"/>
</dbReference>
<dbReference type="InterPro" id="IPR000835">
    <property type="entry name" value="HTH_MarR-typ"/>
</dbReference>